<proteinExistence type="predicted"/>
<keyword evidence="2" id="KW-1185">Reference proteome</keyword>
<evidence type="ECO:0000313" key="1">
    <source>
        <dbReference type="EMBL" id="MST67813.1"/>
    </source>
</evidence>
<sequence>MIQDNASFTFLHRIEEVELNIEDGRWQSALALALTLPDICGGIAFPEIVKRYRDGRAVLDRNQRPTRDVGNQYIRWFDTYAAPFFKVSAQDISPYICGERCWQLRCEYLHQNKGFANTEDNTSIRFHLGVNCGTSVCQLDRIGSDNSLMDIRIDIEQFCRRMCQAVRAYYEAVHTEKDFNLYNTPVLDFIKASQDEQSNATIVIMCSNSAYGNGLKLALQRLSKNILVFETPQAARKKLGKKKHMLWVVTEALTKQPDQPWRADKRTPVILLSNQLESEITIEKNAGKLIILPMPVLPGSLRNAVKAYLLLKEEAYGIR</sequence>
<organism evidence="1 2">
    <name type="scientific">Oliverpabstia intestinalis</name>
    <dbReference type="NCBI Taxonomy" id="2606633"/>
    <lineage>
        <taxon>Bacteria</taxon>
        <taxon>Bacillati</taxon>
        <taxon>Bacillota</taxon>
        <taxon>Clostridia</taxon>
        <taxon>Lachnospirales</taxon>
        <taxon>Lachnospiraceae</taxon>
        <taxon>Oliverpabstia</taxon>
    </lineage>
</organism>
<gene>
    <name evidence="1" type="ORF">FYJ57_14140</name>
</gene>
<accession>A0A7X2P5D5</accession>
<comment type="caution">
    <text evidence="1">The sequence shown here is derived from an EMBL/GenBank/DDBJ whole genome shotgun (WGS) entry which is preliminary data.</text>
</comment>
<dbReference type="AlphaFoldDB" id="A0A7X2P5D5"/>
<reference evidence="1 2" key="1">
    <citation type="submission" date="2019-08" db="EMBL/GenBank/DDBJ databases">
        <title>In-depth cultivation of the pig gut microbiome towards novel bacterial diversity and tailored functional studies.</title>
        <authorList>
            <person name="Wylensek D."/>
            <person name="Hitch T.C.A."/>
            <person name="Clavel T."/>
        </authorList>
    </citation>
    <scope>NUCLEOTIDE SEQUENCE [LARGE SCALE GENOMIC DNA]</scope>
    <source>
        <strain evidence="1 2">BSM-380-WT-5A</strain>
    </source>
</reference>
<protein>
    <submittedName>
        <fullName evidence="1">Uncharacterized protein</fullName>
    </submittedName>
</protein>
<evidence type="ECO:0000313" key="2">
    <source>
        <dbReference type="Proteomes" id="UP000440513"/>
    </source>
</evidence>
<dbReference type="RefSeq" id="WP_154433139.1">
    <property type="nucleotide sequence ID" value="NZ_VUMS01000044.1"/>
</dbReference>
<dbReference type="Proteomes" id="UP000440513">
    <property type="component" value="Unassembled WGS sequence"/>
</dbReference>
<dbReference type="EMBL" id="VUMS01000044">
    <property type="protein sequence ID" value="MST67813.1"/>
    <property type="molecule type" value="Genomic_DNA"/>
</dbReference>
<name>A0A7X2P5D5_9FIRM</name>